<dbReference type="EMBL" id="FUWP01000031">
    <property type="protein sequence ID" value="SKA55672.1"/>
    <property type="molecule type" value="Genomic_DNA"/>
</dbReference>
<proteinExistence type="predicted"/>
<keyword evidence="3" id="KW-0812">Transmembrane</keyword>
<accession>A0A1T4USI8</accession>
<reference evidence="4 5" key="1">
    <citation type="submission" date="2017-02" db="EMBL/GenBank/DDBJ databases">
        <authorList>
            <person name="Peterson S.W."/>
        </authorList>
    </citation>
    <scope>NUCLEOTIDE SEQUENCE [LARGE SCALE GENOMIC DNA]</scope>
    <source>
        <strain evidence="4 5">CECT 9189</strain>
    </source>
</reference>
<evidence type="ECO:0000313" key="5">
    <source>
        <dbReference type="Proteomes" id="UP000191116"/>
    </source>
</evidence>
<dbReference type="AlphaFoldDB" id="A0A1T4USI8"/>
<dbReference type="Pfam" id="PF03743">
    <property type="entry name" value="TrbI"/>
    <property type="match status" value="1"/>
</dbReference>
<dbReference type="InterPro" id="IPR005498">
    <property type="entry name" value="T4SS_VirB10/TraB/TrbI"/>
</dbReference>
<dbReference type="RefSeq" id="WP_080176328.1">
    <property type="nucleotide sequence ID" value="NZ_AP024856.1"/>
</dbReference>
<evidence type="ECO:0000256" key="1">
    <source>
        <dbReference type="SAM" id="Coils"/>
    </source>
</evidence>
<evidence type="ECO:0000256" key="2">
    <source>
        <dbReference type="SAM" id="MobiDB-lite"/>
    </source>
</evidence>
<keyword evidence="3" id="KW-0472">Membrane</keyword>
<sequence>MTKLKNQFEDVWGDRKKRIALLFVTGGIATIGLIPYITPQPDDNNNRNLTAIQKVFGPLDTEQILERRDLDGIAEAYETLSKIERRGMDKTENIEFESLLGEIEELRDQLSSTQDEFTRLKKAQKVADQQRIQQASLKSNNNIRNTGGTNITEEQRRFGEQRTTPTEVVNTQANQSTVSQPSQFGIRTVNDMADVMMMNNGNIINLSQPSAVNSSTDNTSPEQKQIELANKEKALDEKIANNTISEEATGYTIHIPTTSLLTGVLLSGMQAPTSIGAKREPLPATIRFKHDALLPNNFRVDIRDCQGTVSAIGSLSDSRAYMRLEKIVCIDEDGLIAEVSAKGYATGGNGQAGIPGRLVSRNGEVLRGSVWSGLFSGIAQGISPQRVIGVDVVNENSGGFQVPDLGSIGASAALNGVSGSMDRMSEYYIKMVEEIWPTVDVPAMQEVTFFLTDPLKLTFN</sequence>
<feature type="region of interest" description="Disordered" evidence="2">
    <location>
        <begin position="157"/>
        <end position="181"/>
    </location>
</feature>
<protein>
    <submittedName>
        <fullName evidence="4">Bacterial conjugation TrbI-like protein</fullName>
    </submittedName>
</protein>
<dbReference type="Proteomes" id="UP000191116">
    <property type="component" value="Unassembled WGS sequence"/>
</dbReference>
<organism evidence="4 5">
    <name type="scientific">Photobacterium toruni</name>
    <dbReference type="NCBI Taxonomy" id="1935446"/>
    <lineage>
        <taxon>Bacteria</taxon>
        <taxon>Pseudomonadati</taxon>
        <taxon>Pseudomonadota</taxon>
        <taxon>Gammaproteobacteria</taxon>
        <taxon>Vibrionales</taxon>
        <taxon>Vibrionaceae</taxon>
        <taxon>Photobacterium</taxon>
    </lineage>
</organism>
<dbReference type="OrthoDB" id="15544at2"/>
<gene>
    <name evidence="4" type="ORF">CZ814_03646</name>
</gene>
<name>A0A1T4USI8_9GAMM</name>
<feature type="coiled-coil region" evidence="1">
    <location>
        <begin position="96"/>
        <end position="123"/>
    </location>
</feature>
<evidence type="ECO:0000256" key="3">
    <source>
        <dbReference type="SAM" id="Phobius"/>
    </source>
</evidence>
<evidence type="ECO:0000313" key="4">
    <source>
        <dbReference type="EMBL" id="SKA55672.1"/>
    </source>
</evidence>
<feature type="compositionally biased region" description="Polar residues" evidence="2">
    <location>
        <begin position="161"/>
        <end position="181"/>
    </location>
</feature>
<dbReference type="CDD" id="cd16430">
    <property type="entry name" value="TraB"/>
    <property type="match status" value="1"/>
</dbReference>
<feature type="transmembrane region" description="Helical" evidence="3">
    <location>
        <begin position="20"/>
        <end position="38"/>
    </location>
</feature>
<keyword evidence="3" id="KW-1133">Transmembrane helix</keyword>
<keyword evidence="1" id="KW-0175">Coiled coil</keyword>